<evidence type="ECO:0000313" key="3">
    <source>
        <dbReference type="EMBL" id="GMH76316.1"/>
    </source>
</evidence>
<reference evidence="3" key="1">
    <citation type="submission" date="2022-07" db="EMBL/GenBank/DDBJ databases">
        <title>Genome analysis of Parmales, a sister group of diatoms, reveals the evolutionary specialization of diatoms from phago-mixotrophs to photoautotrophs.</title>
        <authorList>
            <person name="Ban H."/>
            <person name="Sato S."/>
            <person name="Yoshikawa S."/>
            <person name="Kazumasa Y."/>
            <person name="Nakamura Y."/>
            <person name="Ichinomiya M."/>
            <person name="Saitoh K."/>
            <person name="Sato N."/>
            <person name="Blanc-Mathieu R."/>
            <person name="Endo H."/>
            <person name="Kuwata A."/>
            <person name="Ogata H."/>
        </authorList>
    </citation>
    <scope>NUCLEOTIDE SEQUENCE</scope>
</reference>
<evidence type="ECO:0000256" key="1">
    <source>
        <dbReference type="SAM" id="Coils"/>
    </source>
</evidence>
<dbReference type="OrthoDB" id="207075at2759"/>
<dbReference type="PROSITE" id="PS50096">
    <property type="entry name" value="IQ"/>
    <property type="match status" value="2"/>
</dbReference>
<proteinExistence type="predicted"/>
<feature type="coiled-coil region" evidence="1">
    <location>
        <begin position="675"/>
        <end position="728"/>
    </location>
</feature>
<feature type="region of interest" description="Disordered" evidence="2">
    <location>
        <begin position="859"/>
        <end position="880"/>
    </location>
</feature>
<feature type="compositionally biased region" description="Basic and acidic residues" evidence="2">
    <location>
        <begin position="65"/>
        <end position="79"/>
    </location>
</feature>
<feature type="compositionally biased region" description="Polar residues" evidence="2">
    <location>
        <begin position="27"/>
        <end position="41"/>
    </location>
</feature>
<feature type="region of interest" description="Disordered" evidence="2">
    <location>
        <begin position="1"/>
        <end position="42"/>
    </location>
</feature>
<feature type="region of interest" description="Disordered" evidence="2">
    <location>
        <begin position="376"/>
        <end position="408"/>
    </location>
</feature>
<evidence type="ECO:0000256" key="2">
    <source>
        <dbReference type="SAM" id="MobiDB-lite"/>
    </source>
</evidence>
<feature type="compositionally biased region" description="Acidic residues" evidence="2">
    <location>
        <begin position="386"/>
        <end position="399"/>
    </location>
</feature>
<accession>A0A9W7ARQ9</accession>
<organism evidence="3 4">
    <name type="scientific">Triparma retinervis</name>
    <dbReference type="NCBI Taxonomy" id="2557542"/>
    <lineage>
        <taxon>Eukaryota</taxon>
        <taxon>Sar</taxon>
        <taxon>Stramenopiles</taxon>
        <taxon>Ochrophyta</taxon>
        <taxon>Bolidophyceae</taxon>
        <taxon>Parmales</taxon>
        <taxon>Triparmaceae</taxon>
        <taxon>Triparma</taxon>
    </lineage>
</organism>
<dbReference type="EMBL" id="BRXZ01001667">
    <property type="protein sequence ID" value="GMH76316.1"/>
    <property type="molecule type" value="Genomic_DNA"/>
</dbReference>
<feature type="compositionally biased region" description="Basic and acidic residues" evidence="2">
    <location>
        <begin position="376"/>
        <end position="385"/>
    </location>
</feature>
<dbReference type="Proteomes" id="UP001165082">
    <property type="component" value="Unassembled WGS sequence"/>
</dbReference>
<protein>
    <submittedName>
        <fullName evidence="3">Uncharacterized protein</fullName>
    </submittedName>
</protein>
<keyword evidence="1" id="KW-0175">Coiled coil</keyword>
<feature type="compositionally biased region" description="Basic residues" evidence="2">
    <location>
        <begin position="80"/>
        <end position="91"/>
    </location>
</feature>
<keyword evidence="4" id="KW-1185">Reference proteome</keyword>
<comment type="caution">
    <text evidence="3">The sequence shown here is derived from an EMBL/GenBank/DDBJ whole genome shotgun (WGS) entry which is preliminary data.</text>
</comment>
<dbReference type="AlphaFoldDB" id="A0A9W7ARQ9"/>
<feature type="region of interest" description="Disordered" evidence="2">
    <location>
        <begin position="65"/>
        <end position="100"/>
    </location>
</feature>
<sequence>MKVTHHTVSHMDGPPLSPGAMSPIKFKTSSQRGTFHGTYNKNAARDQKVKDLLLEIEREAKMKMMREQAKEGSKREQAKKLGKARRQKRRREQNIEAKDKEMSWQGNFGFGARLPEYNAEEDRYCPRALARRFNRTTSTVDNTTGQESSPTKLTRTVSLRGTMGGHKVKSMLLSASPPKIMSSATMALSGLILTRSKLVVALKTVLEESESELEVLRASGHEDKAKFPRQKFLDVANNLRVCTIKIVEMIQRWGEKQPDPTAAYLFRNSDYLLEIYSELDFMSTNFRACKAFGFGKGANVPNSHFNGNPFLSPVPLRRTVVEDDTEEAKANPTLVWSAEDDFHACKVRVVGEDVDILQIRDVSMFVISRVEEAVERDEESKRMELTEEESDEADGEEGEQPASQLSPTTAQSKLPFFTLCEFKYSTYLPRRNVLGALDGLDDMELSQGTLRHGTADTFDNKRGRWNAKQRVPLSSERRGTYFGTVPLKIAKEPEVQLRRIVETVPMLQYREKGTKAKVELEELIKYGKGEEKNISLLKDELGKIRDKVNKAKNIYENILNSGRAEKARKFKVKWSFWYEEQEALAKEIKKRAAELFFKKDHLHRLVRIVDNAGERYEVERNKAIAELKRRAAMLEKKKQRVVVVIQRWAKGVICRTKLWPILMEKIMAATKIANLQRAKEARRKVKARRQEHKEQTEASVLMQGIIRRKQAKVKVNEVRLEKKKQNQSAMLLQQKARQRLAKQRVASKRQERKESHALIKIQTRARSGLAAKEAERRRRRRMQNAALLVMQCWSRVTLAHKRVARRIEEIEEQERLAELKRQEEEKKRVEAERLAAEERLEKERAEALRKIEEREKLEEEARLKKEAENREREERERAEEERLRVQKEREEWRRIKEAEAEEYRQLMLSASKEEAEKLKAEKEQREEEDREKEAKMIEAEEDAAFGEDDHDFVNDDNFSIAESIGSLEGSHLTEEEHLSVMYEWSSLVGEHDEDESHAAHAAVSRHRHREKAMFHAHGQGKDGNYDVLLLDATEHYVEDHLTEIATATASEDNVQHILKSAKTQDGKKAEAFKYLRHRGYQAKVQSALVKRARVAMRTQQKKKLVTLRENQRREVAWLIQQPKRYESFTDLRSERGVARGGWYVYRGERGGGEGRIH</sequence>
<gene>
    <name evidence="3" type="ORF">TrRE_jg4214</name>
</gene>
<name>A0A9W7ARQ9_9STRA</name>
<evidence type="ECO:0000313" key="4">
    <source>
        <dbReference type="Proteomes" id="UP001165082"/>
    </source>
</evidence>